<keyword evidence="2" id="KW-0732">Signal</keyword>
<dbReference type="InterPro" id="IPR023296">
    <property type="entry name" value="Glyco_hydro_beta-prop_sf"/>
</dbReference>
<accession>A0A561V9Y8</accession>
<dbReference type="Proteomes" id="UP000316184">
    <property type="component" value="Unassembled WGS sequence"/>
</dbReference>
<proteinExistence type="predicted"/>
<feature type="chain" id="PRO_5022005616" description="Glycosyl hydrolase family 43" evidence="2">
    <location>
        <begin position="26"/>
        <end position="487"/>
    </location>
</feature>
<dbReference type="EMBL" id="VIWX01000001">
    <property type="protein sequence ID" value="TWG08400.1"/>
    <property type="molecule type" value="Genomic_DNA"/>
</dbReference>
<organism evidence="3 4">
    <name type="scientific">Saccharopolyspora dendranthemae</name>
    <dbReference type="NCBI Taxonomy" id="1181886"/>
    <lineage>
        <taxon>Bacteria</taxon>
        <taxon>Bacillati</taxon>
        <taxon>Actinomycetota</taxon>
        <taxon>Actinomycetes</taxon>
        <taxon>Pseudonocardiales</taxon>
        <taxon>Pseudonocardiaceae</taxon>
        <taxon>Saccharopolyspora</taxon>
    </lineage>
</organism>
<evidence type="ECO:0000256" key="2">
    <source>
        <dbReference type="SAM" id="SignalP"/>
    </source>
</evidence>
<keyword evidence="4" id="KW-1185">Reference proteome</keyword>
<gene>
    <name evidence="3" type="ORF">FHU35_111019</name>
</gene>
<dbReference type="SUPFAM" id="SSF75005">
    <property type="entry name" value="Arabinanase/levansucrase/invertase"/>
    <property type="match status" value="1"/>
</dbReference>
<dbReference type="AlphaFoldDB" id="A0A561V9Y8"/>
<dbReference type="Gene3D" id="2.115.10.20">
    <property type="entry name" value="Glycosyl hydrolase domain, family 43"/>
    <property type="match status" value="2"/>
</dbReference>
<dbReference type="PROSITE" id="PS51257">
    <property type="entry name" value="PROKAR_LIPOPROTEIN"/>
    <property type="match status" value="1"/>
</dbReference>
<reference evidence="3 4" key="1">
    <citation type="submission" date="2019-06" db="EMBL/GenBank/DDBJ databases">
        <title>Sequencing the genomes of 1000 actinobacteria strains.</title>
        <authorList>
            <person name="Klenk H.-P."/>
        </authorList>
    </citation>
    <scope>NUCLEOTIDE SEQUENCE [LARGE SCALE GENOMIC DNA]</scope>
    <source>
        <strain evidence="3 4">DSM 46699</strain>
    </source>
</reference>
<evidence type="ECO:0008006" key="5">
    <source>
        <dbReference type="Google" id="ProtNLM"/>
    </source>
</evidence>
<evidence type="ECO:0000313" key="4">
    <source>
        <dbReference type="Proteomes" id="UP000316184"/>
    </source>
</evidence>
<comment type="caution">
    <text evidence="3">The sequence shown here is derived from an EMBL/GenBank/DDBJ whole genome shotgun (WGS) entry which is preliminary data.</text>
</comment>
<feature type="region of interest" description="Disordered" evidence="1">
    <location>
        <begin position="31"/>
        <end position="59"/>
    </location>
</feature>
<feature type="signal peptide" evidence="2">
    <location>
        <begin position="1"/>
        <end position="25"/>
    </location>
</feature>
<name>A0A561V9Y8_9PSEU</name>
<dbReference type="RefSeq" id="WP_145737181.1">
    <property type="nucleotide sequence ID" value="NZ_VIWX01000001.1"/>
</dbReference>
<evidence type="ECO:0000313" key="3">
    <source>
        <dbReference type="EMBL" id="TWG08400.1"/>
    </source>
</evidence>
<dbReference type="OrthoDB" id="3657989at2"/>
<protein>
    <recommendedName>
        <fullName evidence="5">Glycosyl hydrolase family 43</fullName>
    </recommendedName>
</protein>
<sequence length="487" mass="50707">MRGSGRLPLCLVAVALLAGCTHVSGTPVAPVAQQRRPAPVPQPVELTTGAERGSPGVVAAGGQPAPYNYGPTVLAEDGRYRAWWCSQLPGVGPAGDDILHASSASPDGPFAEGGAPAVPVFSGEPGRFDGMHTCDPSVLRVGGRYYLYYTGAAGDHAHGNAIGVAGSADGRAWTRRPAPIASAAGEVQRANVYGAGQPSAVFVDGWFYLMFTDTTAKGAGWNGAGQFVLRSRDPLFGKDVQALTERGFRPAGGERERSVADAFSADLAYSPTLDAFAIAHQTTGGTRITFWDREFTRHPYAPVTIPGPWQEGPGLIRDGEGWISPSTSDPCGTVPLDVLRATGLAPAPTDIRHFGIDVTDADGCDTAPRAARALEGFAVPSPIRTVDLVHDGGKVRLERRSVAETLATGMLDDRPDAVDGLPVVAEIASGAPALRSPSGEIGLLDAKGRSWLVTEEAAKANASAIADVTEAQWRAHPVQGDLRSGAR</sequence>
<evidence type="ECO:0000256" key="1">
    <source>
        <dbReference type="SAM" id="MobiDB-lite"/>
    </source>
</evidence>